<keyword evidence="3" id="KW-1185">Reference proteome</keyword>
<accession>A0A2V1E9N4</accession>
<dbReference type="EMBL" id="KZ805311">
    <property type="protein sequence ID" value="PVI06040.1"/>
    <property type="molecule type" value="Genomic_DNA"/>
</dbReference>
<sequence>MWSTSALLSLTLTLQAALSAPLTPKATTSTTAAAATVGKIRGVREPIYHLYLQSNPSNSSIPVLGPETAADEFTIGGTIQSKKTGLYLNVNKAASTSYKPLSWGATGSTTAWGLEGDTIITVQGSEFGRQLNFLACASSSSGYYDLYLQTGSDQPSGKTCSNYQTIHLPCLC</sequence>
<proteinExistence type="predicted"/>
<reference evidence="2 3" key="1">
    <citation type="journal article" date="2018" name="Sci. Rep.">
        <title>Comparative genomics provides insights into the lifestyle and reveals functional heterogeneity of dark septate endophytic fungi.</title>
        <authorList>
            <person name="Knapp D.G."/>
            <person name="Nemeth J.B."/>
            <person name="Barry K."/>
            <person name="Hainaut M."/>
            <person name="Henrissat B."/>
            <person name="Johnson J."/>
            <person name="Kuo A."/>
            <person name="Lim J.H.P."/>
            <person name="Lipzen A."/>
            <person name="Nolan M."/>
            <person name="Ohm R.A."/>
            <person name="Tamas L."/>
            <person name="Grigoriev I.V."/>
            <person name="Spatafora J.W."/>
            <person name="Nagy L.G."/>
            <person name="Kovacs G.M."/>
        </authorList>
    </citation>
    <scope>NUCLEOTIDE SEQUENCE [LARGE SCALE GENOMIC DNA]</scope>
    <source>
        <strain evidence="2 3">DSE2036</strain>
    </source>
</reference>
<protein>
    <recommendedName>
        <fullName evidence="4">Cell wall protein PhiA</fullName>
    </recommendedName>
</protein>
<evidence type="ECO:0000313" key="3">
    <source>
        <dbReference type="Proteomes" id="UP000244855"/>
    </source>
</evidence>
<dbReference type="OrthoDB" id="3915838at2759"/>
<keyword evidence="1" id="KW-0732">Signal</keyword>
<evidence type="ECO:0000313" key="2">
    <source>
        <dbReference type="EMBL" id="PVI06040.1"/>
    </source>
</evidence>
<dbReference type="AlphaFoldDB" id="A0A2V1E9N4"/>
<feature type="chain" id="PRO_5015879914" description="Cell wall protein PhiA" evidence="1">
    <location>
        <begin position="20"/>
        <end position="172"/>
    </location>
</feature>
<name>A0A2V1E9N4_9PLEO</name>
<evidence type="ECO:0008006" key="4">
    <source>
        <dbReference type="Google" id="ProtNLM"/>
    </source>
</evidence>
<evidence type="ECO:0000256" key="1">
    <source>
        <dbReference type="SAM" id="SignalP"/>
    </source>
</evidence>
<feature type="signal peptide" evidence="1">
    <location>
        <begin position="1"/>
        <end position="19"/>
    </location>
</feature>
<dbReference type="Proteomes" id="UP000244855">
    <property type="component" value="Unassembled WGS sequence"/>
</dbReference>
<gene>
    <name evidence="2" type="ORF">DM02DRAFT_683023</name>
</gene>
<organism evidence="2 3">
    <name type="scientific">Periconia macrospinosa</name>
    <dbReference type="NCBI Taxonomy" id="97972"/>
    <lineage>
        <taxon>Eukaryota</taxon>
        <taxon>Fungi</taxon>
        <taxon>Dikarya</taxon>
        <taxon>Ascomycota</taxon>
        <taxon>Pezizomycotina</taxon>
        <taxon>Dothideomycetes</taxon>
        <taxon>Pleosporomycetidae</taxon>
        <taxon>Pleosporales</taxon>
        <taxon>Massarineae</taxon>
        <taxon>Periconiaceae</taxon>
        <taxon>Periconia</taxon>
    </lineage>
</organism>